<keyword evidence="1" id="KW-0347">Helicase</keyword>
<evidence type="ECO:0000259" key="2">
    <source>
        <dbReference type="Pfam" id="PF05970"/>
    </source>
</evidence>
<dbReference type="GO" id="GO:0005524">
    <property type="term" value="F:ATP binding"/>
    <property type="evidence" value="ECO:0007669"/>
    <property type="project" value="UniProtKB-KW"/>
</dbReference>
<keyword evidence="1" id="KW-0067">ATP-binding</keyword>
<comment type="cofactor">
    <cofactor evidence="1">
        <name>Mg(2+)</name>
        <dbReference type="ChEBI" id="CHEBI:18420"/>
    </cofactor>
</comment>
<dbReference type="Proteomes" id="UP000499080">
    <property type="component" value="Unassembled WGS sequence"/>
</dbReference>
<protein>
    <recommendedName>
        <fullName evidence="1">ATP-dependent DNA helicase</fullName>
        <ecNumber evidence="1">5.6.2.3</ecNumber>
    </recommendedName>
</protein>
<dbReference type="PANTHER" id="PTHR47642">
    <property type="entry name" value="ATP-DEPENDENT DNA HELICASE"/>
    <property type="match status" value="1"/>
</dbReference>
<keyword evidence="1" id="KW-0234">DNA repair</keyword>
<organism evidence="3 4">
    <name type="scientific">Araneus ventricosus</name>
    <name type="common">Orbweaver spider</name>
    <name type="synonym">Epeira ventricosa</name>
    <dbReference type="NCBI Taxonomy" id="182803"/>
    <lineage>
        <taxon>Eukaryota</taxon>
        <taxon>Metazoa</taxon>
        <taxon>Ecdysozoa</taxon>
        <taxon>Arthropoda</taxon>
        <taxon>Chelicerata</taxon>
        <taxon>Arachnida</taxon>
        <taxon>Araneae</taxon>
        <taxon>Araneomorphae</taxon>
        <taxon>Entelegynae</taxon>
        <taxon>Araneoidea</taxon>
        <taxon>Araneidae</taxon>
        <taxon>Araneus</taxon>
    </lineage>
</organism>
<accession>A0A4Y2A876</accession>
<evidence type="ECO:0000256" key="1">
    <source>
        <dbReference type="RuleBase" id="RU363044"/>
    </source>
</evidence>
<dbReference type="GO" id="GO:0006310">
    <property type="term" value="P:DNA recombination"/>
    <property type="evidence" value="ECO:0007669"/>
    <property type="project" value="UniProtKB-KW"/>
</dbReference>
<dbReference type="GO" id="GO:0043139">
    <property type="term" value="F:5'-3' DNA helicase activity"/>
    <property type="evidence" value="ECO:0007669"/>
    <property type="project" value="UniProtKB-EC"/>
</dbReference>
<feature type="domain" description="DNA helicase Pif1-like DEAD-box helicase" evidence="2">
    <location>
        <begin position="2"/>
        <end position="114"/>
    </location>
</feature>
<dbReference type="EC" id="5.6.2.3" evidence="1"/>
<dbReference type="EMBL" id="BGPR01000007">
    <property type="protein sequence ID" value="GBL75426.1"/>
    <property type="molecule type" value="Genomic_DNA"/>
</dbReference>
<comment type="catalytic activity">
    <reaction evidence="1">
        <text>ATP + H2O = ADP + phosphate + H(+)</text>
        <dbReference type="Rhea" id="RHEA:13065"/>
        <dbReference type="ChEBI" id="CHEBI:15377"/>
        <dbReference type="ChEBI" id="CHEBI:15378"/>
        <dbReference type="ChEBI" id="CHEBI:30616"/>
        <dbReference type="ChEBI" id="CHEBI:43474"/>
        <dbReference type="ChEBI" id="CHEBI:456216"/>
        <dbReference type="EC" id="5.6.2.3"/>
    </reaction>
</comment>
<keyword evidence="1" id="KW-0378">Hydrolase</keyword>
<dbReference type="InterPro" id="IPR027417">
    <property type="entry name" value="P-loop_NTPase"/>
</dbReference>
<reference evidence="3 4" key="1">
    <citation type="journal article" date="2019" name="Sci. Rep.">
        <title>Orb-weaving spider Araneus ventricosus genome elucidates the spidroin gene catalogue.</title>
        <authorList>
            <person name="Kono N."/>
            <person name="Nakamura H."/>
            <person name="Ohtoshi R."/>
            <person name="Moran D.A.P."/>
            <person name="Shinohara A."/>
            <person name="Yoshida Y."/>
            <person name="Fujiwara M."/>
            <person name="Mori M."/>
            <person name="Tomita M."/>
            <person name="Arakawa K."/>
        </authorList>
    </citation>
    <scope>NUCLEOTIDE SEQUENCE [LARGE SCALE GENOMIC DNA]</scope>
</reference>
<name>A0A4Y2A876_ARAVE</name>
<dbReference type="GO" id="GO:0016887">
    <property type="term" value="F:ATP hydrolysis activity"/>
    <property type="evidence" value="ECO:0007669"/>
    <property type="project" value="RHEA"/>
</dbReference>
<keyword evidence="1" id="KW-0547">Nucleotide-binding</keyword>
<dbReference type="GO" id="GO:0000723">
    <property type="term" value="P:telomere maintenance"/>
    <property type="evidence" value="ECO:0007669"/>
    <property type="project" value="InterPro"/>
</dbReference>
<keyword evidence="1" id="KW-0233">DNA recombination</keyword>
<proteinExistence type="inferred from homology"/>
<dbReference type="InterPro" id="IPR010285">
    <property type="entry name" value="DNA_helicase_pif1-like_DEAD"/>
</dbReference>
<dbReference type="Pfam" id="PF05970">
    <property type="entry name" value="PIF1"/>
    <property type="match status" value="1"/>
</dbReference>
<comment type="caution">
    <text evidence="3">The sequence shown here is derived from an EMBL/GenBank/DDBJ whole genome shotgun (WGS) entry which is preliminary data.</text>
</comment>
<dbReference type="OrthoDB" id="6432113at2759"/>
<gene>
    <name evidence="3" type="ORF">AVEN_194612_1</name>
</gene>
<sequence length="206" mass="24195">MRQQLKEIEFIIIDEISMVSYQMLCMVDSRLRQLKNKDNEFFGGINILVFRDLMQLPPIRRSGNPVYQPPQSLQPAVHLWRFFTLRELVENMRQQGDTTFIDIMNALRIGEMRTEHFAILIEKINKESTGEFAIDKALRIYPTLQQVNDHSRAVLDFFKAKGTQMYKIKEQDKLVDATRNLENTNLKDIIPIDINKTTRTRDPHQG</sequence>
<dbReference type="InterPro" id="IPR051055">
    <property type="entry name" value="PIF1_helicase"/>
</dbReference>
<keyword evidence="1" id="KW-0227">DNA damage</keyword>
<dbReference type="GO" id="GO:0006281">
    <property type="term" value="P:DNA repair"/>
    <property type="evidence" value="ECO:0007669"/>
    <property type="project" value="UniProtKB-KW"/>
</dbReference>
<keyword evidence="4" id="KW-1185">Reference proteome</keyword>
<evidence type="ECO:0000313" key="4">
    <source>
        <dbReference type="Proteomes" id="UP000499080"/>
    </source>
</evidence>
<dbReference type="Gene3D" id="3.40.50.300">
    <property type="entry name" value="P-loop containing nucleotide triphosphate hydrolases"/>
    <property type="match status" value="1"/>
</dbReference>
<dbReference type="AlphaFoldDB" id="A0A4Y2A876"/>
<comment type="similarity">
    <text evidence="1">Belongs to the helicase family.</text>
</comment>
<dbReference type="SUPFAM" id="SSF52540">
    <property type="entry name" value="P-loop containing nucleoside triphosphate hydrolases"/>
    <property type="match status" value="1"/>
</dbReference>
<evidence type="ECO:0000313" key="3">
    <source>
        <dbReference type="EMBL" id="GBL75426.1"/>
    </source>
</evidence>